<dbReference type="GO" id="GO:0015485">
    <property type="term" value="F:cholesterol binding"/>
    <property type="evidence" value="ECO:0007669"/>
    <property type="project" value="TreeGrafter"/>
</dbReference>
<evidence type="ECO:0000313" key="11">
    <source>
        <dbReference type="Proteomes" id="UP000694559"/>
    </source>
</evidence>
<sequence>NYRAPLVPPSSSFISRRYWWKRIIRLRHAKRQLVRGSEEAASLGSKRSDEGGGGVTWSEVKAKRSRAEVIGKCSKDGSILEVNVTPCPQIPCLLHKGQSYSVNVTFSSKIESQGSEAKVFGEIMLVDVPFPLEEPDGCKSGIKCPILNGHSYSYLNKLPVKSDYPSIKLLVKWQLSDDQGGLLFCWKIPVEITG</sequence>
<reference evidence="10" key="2">
    <citation type="submission" date="2025-09" db="UniProtKB">
        <authorList>
            <consortium name="Ensembl"/>
        </authorList>
    </citation>
    <scope>IDENTIFICATION</scope>
</reference>
<dbReference type="InterPro" id="IPR014756">
    <property type="entry name" value="Ig_E-set"/>
</dbReference>
<evidence type="ECO:0000256" key="3">
    <source>
        <dbReference type="ARBA" id="ARBA00021477"/>
    </source>
</evidence>
<feature type="region of interest" description="Disordered" evidence="8">
    <location>
        <begin position="37"/>
        <end position="57"/>
    </location>
</feature>
<evidence type="ECO:0000256" key="8">
    <source>
        <dbReference type="SAM" id="MobiDB-lite"/>
    </source>
</evidence>
<evidence type="ECO:0000313" key="10">
    <source>
        <dbReference type="Ensembl" id="ENSNNAP00000017966.1"/>
    </source>
</evidence>
<dbReference type="GO" id="GO:0005576">
    <property type="term" value="C:extracellular region"/>
    <property type="evidence" value="ECO:0007669"/>
    <property type="project" value="UniProtKB-SubCell"/>
</dbReference>
<dbReference type="Ensembl" id="ENSNNAT00000018864.1">
    <property type="protein sequence ID" value="ENSNNAP00000017966.1"/>
    <property type="gene ID" value="ENSNNAG00000012028.1"/>
</dbReference>
<keyword evidence="5" id="KW-0732">Signal</keyword>
<evidence type="ECO:0000256" key="6">
    <source>
        <dbReference type="ARBA" id="ARBA00023157"/>
    </source>
</evidence>
<accession>A0A8C6XPY4</accession>
<dbReference type="SUPFAM" id="SSF81296">
    <property type="entry name" value="E set domains"/>
    <property type="match status" value="1"/>
</dbReference>
<evidence type="ECO:0000256" key="5">
    <source>
        <dbReference type="ARBA" id="ARBA00022729"/>
    </source>
</evidence>
<evidence type="ECO:0000256" key="7">
    <source>
        <dbReference type="ARBA" id="ARBA00032516"/>
    </source>
</evidence>
<dbReference type="InterPro" id="IPR033916">
    <property type="entry name" value="ML_Npc2-like"/>
</dbReference>
<comment type="subcellular location">
    <subcellularLocation>
        <location evidence="1">Secreted</location>
    </subcellularLocation>
</comment>
<dbReference type="PANTHER" id="PTHR11306">
    <property type="entry name" value="NIEMANN PICK TYPE C2 PROTEIN NPC2-RELATED"/>
    <property type="match status" value="1"/>
</dbReference>
<protein>
    <recommendedName>
        <fullName evidence="3">NPC intracellular cholesterol transporter 2</fullName>
    </recommendedName>
    <alternativeName>
        <fullName evidence="7">Epididymal secretory protein E1</fullName>
    </alternativeName>
</protein>
<dbReference type="GeneTree" id="ENSGT00390000006223"/>
<dbReference type="OrthoDB" id="6489092at2759"/>
<evidence type="ECO:0000256" key="4">
    <source>
        <dbReference type="ARBA" id="ARBA00022525"/>
    </source>
</evidence>
<dbReference type="GO" id="GO:0032367">
    <property type="term" value="P:intracellular cholesterol transport"/>
    <property type="evidence" value="ECO:0007669"/>
    <property type="project" value="InterPro"/>
</dbReference>
<reference evidence="10" key="1">
    <citation type="submission" date="2025-08" db="UniProtKB">
        <authorList>
            <consortium name="Ensembl"/>
        </authorList>
    </citation>
    <scope>IDENTIFICATION</scope>
</reference>
<keyword evidence="4" id="KW-0964">Secreted</keyword>
<dbReference type="PANTHER" id="PTHR11306:SF68">
    <property type="entry name" value="NPC INTRACELLULAR CHOLESTEROL TRANSPORTER 2"/>
    <property type="match status" value="1"/>
</dbReference>
<dbReference type="InterPro" id="IPR003172">
    <property type="entry name" value="ML_dom"/>
</dbReference>
<keyword evidence="11" id="KW-1185">Reference proteome</keyword>
<gene>
    <name evidence="10" type="primary">NPC2</name>
</gene>
<keyword evidence="6" id="KW-1015">Disulfide bond</keyword>
<dbReference type="Pfam" id="PF02221">
    <property type="entry name" value="E1_DerP2_DerF2"/>
    <property type="match status" value="1"/>
</dbReference>
<dbReference type="SMART" id="SM00737">
    <property type="entry name" value="ML"/>
    <property type="match status" value="1"/>
</dbReference>
<dbReference type="FunFam" id="2.60.40.770:FF:000001">
    <property type="entry name" value="NPC intracellular cholesterol transporter 2"/>
    <property type="match status" value="1"/>
</dbReference>
<comment type="similarity">
    <text evidence="2">Belongs to the NPC2 family.</text>
</comment>
<feature type="domain" description="MD-2-related lipid-recognition" evidence="9">
    <location>
        <begin position="70"/>
        <end position="190"/>
    </location>
</feature>
<dbReference type="AlphaFoldDB" id="A0A8C6XPY4"/>
<organism evidence="10 11">
    <name type="scientific">Naja naja</name>
    <name type="common">Indian cobra</name>
    <dbReference type="NCBI Taxonomy" id="35670"/>
    <lineage>
        <taxon>Eukaryota</taxon>
        <taxon>Metazoa</taxon>
        <taxon>Chordata</taxon>
        <taxon>Craniata</taxon>
        <taxon>Vertebrata</taxon>
        <taxon>Euteleostomi</taxon>
        <taxon>Lepidosauria</taxon>
        <taxon>Squamata</taxon>
        <taxon>Bifurcata</taxon>
        <taxon>Unidentata</taxon>
        <taxon>Episquamata</taxon>
        <taxon>Toxicofera</taxon>
        <taxon>Serpentes</taxon>
        <taxon>Colubroidea</taxon>
        <taxon>Elapidae</taxon>
        <taxon>Elapinae</taxon>
        <taxon>Naja</taxon>
    </lineage>
</organism>
<proteinExistence type="inferred from homology"/>
<evidence type="ECO:0000256" key="1">
    <source>
        <dbReference type="ARBA" id="ARBA00004613"/>
    </source>
</evidence>
<name>A0A8C6XPY4_NAJNA</name>
<dbReference type="Proteomes" id="UP000694559">
    <property type="component" value="Unplaced"/>
</dbReference>
<dbReference type="Gene3D" id="2.60.40.770">
    <property type="match status" value="1"/>
</dbReference>
<evidence type="ECO:0000259" key="9">
    <source>
        <dbReference type="SMART" id="SM00737"/>
    </source>
</evidence>
<dbReference type="GO" id="GO:0033344">
    <property type="term" value="P:cholesterol efflux"/>
    <property type="evidence" value="ECO:0007669"/>
    <property type="project" value="TreeGrafter"/>
</dbReference>
<dbReference type="CDD" id="cd00916">
    <property type="entry name" value="Npc2_like"/>
    <property type="match status" value="1"/>
</dbReference>
<dbReference type="InterPro" id="IPR039670">
    <property type="entry name" value="NPC2-like"/>
</dbReference>
<evidence type="ECO:0000256" key="2">
    <source>
        <dbReference type="ARBA" id="ARBA00006370"/>
    </source>
</evidence>